<protein>
    <submittedName>
        <fullName evidence="2">RidA family protein</fullName>
        <ecNumber evidence="2">3.5.-.-</ecNumber>
    </submittedName>
</protein>
<dbReference type="GO" id="GO:0016787">
    <property type="term" value="F:hydrolase activity"/>
    <property type="evidence" value="ECO:0007669"/>
    <property type="project" value="UniProtKB-KW"/>
</dbReference>
<keyword evidence="2" id="KW-0378">Hydrolase</keyword>
<gene>
    <name evidence="2" type="ORF">AB3X84_29770</name>
</gene>
<dbReference type="InterPro" id="IPR006175">
    <property type="entry name" value="YjgF/YER057c/UK114"/>
</dbReference>
<dbReference type="RefSeq" id="WP_368580946.1">
    <property type="nucleotide sequence ID" value="NZ_JBFPKB010000029.1"/>
</dbReference>
<dbReference type="EMBL" id="JBFPKE010000026">
    <property type="protein sequence ID" value="MEX3754161.1"/>
    <property type="molecule type" value="Genomic_DNA"/>
</dbReference>
<dbReference type="CDD" id="cd00448">
    <property type="entry name" value="YjgF_YER057c_UK114_family"/>
    <property type="match status" value="1"/>
</dbReference>
<proteinExistence type="inferred from homology"/>
<name>A0ABV3WMI8_9BURK</name>
<dbReference type="InterPro" id="IPR035959">
    <property type="entry name" value="RutC-like_sf"/>
</dbReference>
<dbReference type="PANTHER" id="PTHR11803:SF58">
    <property type="entry name" value="PROTEIN HMF1-RELATED"/>
    <property type="match status" value="1"/>
</dbReference>
<dbReference type="Proteomes" id="UP001558535">
    <property type="component" value="Unassembled WGS sequence"/>
</dbReference>
<keyword evidence="3" id="KW-1185">Reference proteome</keyword>
<evidence type="ECO:0000256" key="1">
    <source>
        <dbReference type="ARBA" id="ARBA00010552"/>
    </source>
</evidence>
<dbReference type="PANTHER" id="PTHR11803">
    <property type="entry name" value="2-IMINOBUTANOATE/2-IMINOPROPANOATE DEAMINASE RIDA"/>
    <property type="match status" value="1"/>
</dbReference>
<evidence type="ECO:0000313" key="2">
    <source>
        <dbReference type="EMBL" id="MEX3754161.1"/>
    </source>
</evidence>
<dbReference type="Gene3D" id="3.30.1330.40">
    <property type="entry name" value="RutC-like"/>
    <property type="match status" value="1"/>
</dbReference>
<dbReference type="Pfam" id="PF01042">
    <property type="entry name" value="Ribonuc_L-PSP"/>
    <property type="match status" value="1"/>
</dbReference>
<accession>A0ABV3WMI8</accession>
<organism evidence="2 3">
    <name type="scientific">Paraburkholderia phenoliruptrix</name>
    <dbReference type="NCBI Taxonomy" id="252970"/>
    <lineage>
        <taxon>Bacteria</taxon>
        <taxon>Pseudomonadati</taxon>
        <taxon>Pseudomonadota</taxon>
        <taxon>Betaproteobacteria</taxon>
        <taxon>Burkholderiales</taxon>
        <taxon>Burkholderiaceae</taxon>
        <taxon>Paraburkholderia</taxon>
    </lineage>
</organism>
<evidence type="ECO:0000313" key="3">
    <source>
        <dbReference type="Proteomes" id="UP001558535"/>
    </source>
</evidence>
<dbReference type="EC" id="3.5.-.-" evidence="2"/>
<sequence>MTREIIDTGLPQFSQPFSWATKAGGILFTAHGPVTADGKLSEGTLEEQTRLTFANLRQAVIASGIDMSDVAQVLIYMKEASHMPTIDPIYREFFAAPYPNRSSVVVKDFVHPQMLIEIVAYAAVPLNAA</sequence>
<dbReference type="SUPFAM" id="SSF55298">
    <property type="entry name" value="YjgF-like"/>
    <property type="match status" value="1"/>
</dbReference>
<reference evidence="2 3" key="1">
    <citation type="submission" date="2024-07" db="EMBL/GenBank/DDBJ databases">
        <title>A survey of Mimosa microsymbionts across Brazilian biomes reveals a high diversity of Paraburkholderia nodulating endemic species, but also that Cupriavidus is common as a symbiont of widespread species.</title>
        <authorList>
            <person name="Rouws L."/>
            <person name="Barauna A."/>
            <person name="Beukes C."/>
            <person name="Rouws J.R.C."/>
            <person name="De Faria S.M."/>
            <person name="Gross E."/>
            <person name="Bueno Dos Reis Junior F."/>
            <person name="Simon M.F."/>
            <person name="Maluk M."/>
            <person name="Odee D.W."/>
            <person name="Kenicer G."/>
            <person name="Young J.P.W."/>
            <person name="Reis V.M."/>
            <person name="Zilli J."/>
            <person name="James E.K."/>
        </authorList>
    </citation>
    <scope>NUCLEOTIDE SEQUENCE [LARGE SCALE GENOMIC DNA]</scope>
    <source>
        <strain evidence="2 3">BR14375</strain>
    </source>
</reference>
<comment type="similarity">
    <text evidence="1">Belongs to the RutC family.</text>
</comment>
<comment type="caution">
    <text evidence="2">The sequence shown here is derived from an EMBL/GenBank/DDBJ whole genome shotgun (WGS) entry which is preliminary data.</text>
</comment>